<dbReference type="GeneID" id="79935638"/>
<dbReference type="InterPro" id="IPR036527">
    <property type="entry name" value="SCP2_sterol-bd_dom_sf"/>
</dbReference>
<dbReference type="InterPro" id="IPR017517">
    <property type="entry name" value="Maleyloyr_isom"/>
</dbReference>
<dbReference type="NCBIfam" id="TIGR03083">
    <property type="entry name" value="maleylpyruvate isomerase family mycothiol-dependent enzyme"/>
    <property type="match status" value="1"/>
</dbReference>
<organism evidence="2 3">
    <name type="scientific">Streptomyces caniscabiei</name>
    <dbReference type="NCBI Taxonomy" id="2746961"/>
    <lineage>
        <taxon>Bacteria</taxon>
        <taxon>Bacillati</taxon>
        <taxon>Actinomycetota</taxon>
        <taxon>Actinomycetes</taxon>
        <taxon>Kitasatosporales</taxon>
        <taxon>Streptomycetaceae</taxon>
        <taxon>Streptomyces</taxon>
    </lineage>
</organism>
<proteinExistence type="predicted"/>
<dbReference type="Gene3D" id="1.20.120.450">
    <property type="entry name" value="dinb family like domain"/>
    <property type="match status" value="1"/>
</dbReference>
<dbReference type="Proteomes" id="UP000661025">
    <property type="component" value="Unassembled WGS sequence"/>
</dbReference>
<dbReference type="SUPFAM" id="SSF55718">
    <property type="entry name" value="SCP-like"/>
    <property type="match status" value="1"/>
</dbReference>
<reference evidence="2" key="1">
    <citation type="submission" date="2020-09" db="EMBL/GenBank/DDBJ databases">
        <title>Streptomyces canutascabiei sp. nov., which causes potato common scab and is distributed across the world.</title>
        <authorList>
            <person name="Nguyen H.P."/>
            <person name="Weisberg A.J."/>
            <person name="Chang J.H."/>
            <person name="Clarke C.R."/>
        </authorList>
    </citation>
    <scope>NUCLEOTIDE SEQUENCE</scope>
    <source>
        <strain evidence="2">ID-01-6.2a</strain>
    </source>
</reference>
<keyword evidence="2" id="KW-0413">Isomerase</keyword>
<dbReference type="AlphaFoldDB" id="A0A927QMW6"/>
<feature type="domain" description="Mycothiol-dependent maleylpyruvate isomerase metal-binding" evidence="1">
    <location>
        <begin position="13"/>
        <end position="148"/>
    </location>
</feature>
<dbReference type="GO" id="GO:0016853">
    <property type="term" value="F:isomerase activity"/>
    <property type="evidence" value="ECO:0007669"/>
    <property type="project" value="UniProtKB-KW"/>
</dbReference>
<accession>A0A927QMW6</accession>
<dbReference type="EMBL" id="JACYXT010000015">
    <property type="protein sequence ID" value="MBD9727362.1"/>
    <property type="molecule type" value="Genomic_DNA"/>
</dbReference>
<protein>
    <submittedName>
        <fullName evidence="2">Maleylpyruvate isomerase family mycothiol-dependent enzyme</fullName>
    </submittedName>
</protein>
<dbReference type="RefSeq" id="WP_192363845.1">
    <property type="nucleotide sequence ID" value="NZ_CP119182.1"/>
</dbReference>
<dbReference type="SUPFAM" id="SSF109854">
    <property type="entry name" value="DinB/YfiT-like putative metalloenzymes"/>
    <property type="match status" value="1"/>
</dbReference>
<evidence type="ECO:0000313" key="2">
    <source>
        <dbReference type="EMBL" id="MBD9727362.1"/>
    </source>
</evidence>
<dbReference type="InterPro" id="IPR034660">
    <property type="entry name" value="DinB/YfiT-like"/>
</dbReference>
<dbReference type="GO" id="GO:0046872">
    <property type="term" value="F:metal ion binding"/>
    <property type="evidence" value="ECO:0007669"/>
    <property type="project" value="InterPro"/>
</dbReference>
<gene>
    <name evidence="2" type="ORF">IHE70_30000</name>
</gene>
<sequence length="240" mass="25807">MSGRPDAMLEWLAKGTAAFEAAVHLMTDASLVRPSYLPGWSRAHIVAHMARNADALLNLLNWARTGVETPMYASPDQRAREIEEGARRPAAALRADLLQAVGRLARELDALPDTCWEATVRTARGREVPVREIPWMRVREVWVHAVDLDTGTSFDAVPREVCAALLDDVAAGFRTRTDIPPVGLRGEDGGRTWLLGVPGTAETVSVTGDLPSLAAYATGRPVPGPLHADGGSVPALPAWL</sequence>
<name>A0A927QMW6_9ACTN</name>
<dbReference type="InterPro" id="IPR024344">
    <property type="entry name" value="MDMPI_metal-binding"/>
</dbReference>
<evidence type="ECO:0000313" key="3">
    <source>
        <dbReference type="Proteomes" id="UP000661025"/>
    </source>
</evidence>
<dbReference type="Gene3D" id="3.30.1050.20">
    <property type="match status" value="1"/>
</dbReference>
<dbReference type="Pfam" id="PF11716">
    <property type="entry name" value="MDMPI_N"/>
    <property type="match status" value="1"/>
</dbReference>
<evidence type="ECO:0000259" key="1">
    <source>
        <dbReference type="Pfam" id="PF11716"/>
    </source>
</evidence>
<comment type="caution">
    <text evidence="2">The sequence shown here is derived from an EMBL/GenBank/DDBJ whole genome shotgun (WGS) entry which is preliminary data.</text>
</comment>